<name>A0A4P7HKB3_9RHOB</name>
<dbReference type="InterPro" id="IPR036614">
    <property type="entry name" value="RusA-like_sf"/>
</dbReference>
<dbReference type="Pfam" id="PF05866">
    <property type="entry name" value="RusA"/>
    <property type="match status" value="1"/>
</dbReference>
<proteinExistence type="predicted"/>
<dbReference type="GO" id="GO:0006310">
    <property type="term" value="P:DNA recombination"/>
    <property type="evidence" value="ECO:0007669"/>
    <property type="project" value="InterPro"/>
</dbReference>
<sequence length="150" mass="16743">MVQFTIPGKPFAKQRPRATVAAGRARVYTPEETVGFERKVAEIARPLFPAPIEGPVKLRIVAVFAIPQSWSKRRQSEAEGQHHTQKPDCDNIEKACADGLSRIAWADDCQVADARCVKRWGRYAETYVQVEAIPRTDRELRDLIVGGGAE</sequence>
<reference evidence="2" key="1">
    <citation type="submission" date="2019-03" db="EMBL/GenBank/DDBJ databases">
        <authorList>
            <person name="Li J."/>
        </authorList>
    </citation>
    <scope>NUCLEOTIDE SEQUENCE [LARGE SCALE GENOMIC DNA]</scope>
    <source>
        <strain evidence="2">2251</strain>
    </source>
</reference>
<dbReference type="Gene3D" id="3.30.1330.70">
    <property type="entry name" value="Holliday junction resolvase RusA"/>
    <property type="match status" value="1"/>
</dbReference>
<dbReference type="SUPFAM" id="SSF103084">
    <property type="entry name" value="Holliday junction resolvase RusA"/>
    <property type="match status" value="1"/>
</dbReference>
<accession>A0A4P7HKB3</accession>
<dbReference type="KEGG" id="plia:E4191_07705"/>
<dbReference type="InterPro" id="IPR008822">
    <property type="entry name" value="Endonuclease_RusA-like"/>
</dbReference>
<dbReference type="GO" id="GO:0000287">
    <property type="term" value="F:magnesium ion binding"/>
    <property type="evidence" value="ECO:0007669"/>
    <property type="project" value="InterPro"/>
</dbReference>
<evidence type="ECO:0000313" key="2">
    <source>
        <dbReference type="Proteomes" id="UP000296374"/>
    </source>
</evidence>
<dbReference type="GO" id="GO:0006281">
    <property type="term" value="P:DNA repair"/>
    <property type="evidence" value="ECO:0007669"/>
    <property type="project" value="InterPro"/>
</dbReference>
<organism evidence="1 2">
    <name type="scientific">Paracoccus liaowanqingii</name>
    <dbReference type="NCBI Taxonomy" id="2560053"/>
    <lineage>
        <taxon>Bacteria</taxon>
        <taxon>Pseudomonadati</taxon>
        <taxon>Pseudomonadota</taxon>
        <taxon>Alphaproteobacteria</taxon>
        <taxon>Rhodobacterales</taxon>
        <taxon>Paracoccaceae</taxon>
        <taxon>Paracoccus</taxon>
    </lineage>
</organism>
<dbReference type="RefSeq" id="WP_135312898.1">
    <property type="nucleotide sequence ID" value="NZ_CP038439.1"/>
</dbReference>
<dbReference type="EMBL" id="CP038439">
    <property type="protein sequence ID" value="QBX34609.1"/>
    <property type="molecule type" value="Genomic_DNA"/>
</dbReference>
<dbReference type="Proteomes" id="UP000296374">
    <property type="component" value="Chromosome"/>
</dbReference>
<protein>
    <submittedName>
        <fullName evidence="1">RusA family crossover junction endodeoxyribonuclease</fullName>
    </submittedName>
</protein>
<evidence type="ECO:0000313" key="1">
    <source>
        <dbReference type="EMBL" id="QBX34609.1"/>
    </source>
</evidence>
<dbReference type="AlphaFoldDB" id="A0A4P7HKB3"/>
<gene>
    <name evidence="1" type="ORF">E4191_07705</name>
</gene>